<evidence type="ECO:0008006" key="3">
    <source>
        <dbReference type="Google" id="ProtNLM"/>
    </source>
</evidence>
<keyword evidence="2" id="KW-1185">Reference proteome</keyword>
<dbReference type="SUPFAM" id="SSF54909">
    <property type="entry name" value="Dimeric alpha+beta barrel"/>
    <property type="match status" value="1"/>
</dbReference>
<accession>A0A4Q2L600</accession>
<dbReference type="OrthoDB" id="3631099at2"/>
<organism evidence="1 2">
    <name type="scientific">Agromyces albus</name>
    <dbReference type="NCBI Taxonomy" id="205332"/>
    <lineage>
        <taxon>Bacteria</taxon>
        <taxon>Bacillati</taxon>
        <taxon>Actinomycetota</taxon>
        <taxon>Actinomycetes</taxon>
        <taxon>Micrococcales</taxon>
        <taxon>Microbacteriaceae</taxon>
        <taxon>Agromyces</taxon>
    </lineage>
</organism>
<evidence type="ECO:0000313" key="2">
    <source>
        <dbReference type="Proteomes" id="UP000293865"/>
    </source>
</evidence>
<sequence>MSKYLLLYRSATSAEDQMANSSPDEAQAGMDAWTEWANRAGSALVDFGSPTTAVGTVGEAGSAGGSSGSAGGFVGGYSIMQADSTDELKNMLESHPHLMLDDSSIEIYELLDLPGQG</sequence>
<dbReference type="Gene3D" id="3.30.70.1060">
    <property type="entry name" value="Dimeric alpha+beta barrel"/>
    <property type="match status" value="1"/>
</dbReference>
<dbReference type="InterPro" id="IPR011008">
    <property type="entry name" value="Dimeric_a/b-barrel"/>
</dbReference>
<comment type="caution">
    <text evidence="1">The sequence shown here is derived from an EMBL/GenBank/DDBJ whole genome shotgun (WGS) entry which is preliminary data.</text>
</comment>
<proteinExistence type="predicted"/>
<gene>
    <name evidence="1" type="ORF">ESP51_03995</name>
</gene>
<dbReference type="EMBL" id="SDPN01000005">
    <property type="protein sequence ID" value="RXZ72340.1"/>
    <property type="molecule type" value="Genomic_DNA"/>
</dbReference>
<dbReference type="AlphaFoldDB" id="A0A4Q2L600"/>
<name>A0A4Q2L600_9MICO</name>
<dbReference type="RefSeq" id="WP_129519605.1">
    <property type="nucleotide sequence ID" value="NZ_SDPN01000005.1"/>
</dbReference>
<evidence type="ECO:0000313" key="1">
    <source>
        <dbReference type="EMBL" id="RXZ72340.1"/>
    </source>
</evidence>
<protein>
    <recommendedName>
        <fullName evidence="3">YCII-related domain-containing protein</fullName>
    </recommendedName>
</protein>
<reference evidence="1 2" key="1">
    <citation type="submission" date="2019-01" db="EMBL/GenBank/DDBJ databases">
        <title>Agromyces.</title>
        <authorList>
            <person name="Li J."/>
        </authorList>
    </citation>
    <scope>NUCLEOTIDE SEQUENCE [LARGE SCALE GENOMIC DNA]</scope>
    <source>
        <strain evidence="1 2">DSM 15934</strain>
    </source>
</reference>
<dbReference type="Proteomes" id="UP000293865">
    <property type="component" value="Unassembled WGS sequence"/>
</dbReference>